<sequence>MDAKEAQQHLHTADAAYRASALPPMPWRIAAPAAVMIGAAVAVSGQYSDNGVIRLSFWIGAVALAAAAVGLVQWARHRRGLAGLRGPAREAMTAQLTSALAVLVIAIVAPSGMGWYFLGSGVVLAVLAAAALRNPQYLLPRKR</sequence>
<accession>A0A6G9ZDY2</accession>
<evidence type="ECO:0000256" key="1">
    <source>
        <dbReference type="SAM" id="Phobius"/>
    </source>
</evidence>
<dbReference type="EMBL" id="CP046173">
    <property type="protein sequence ID" value="QIS23722.1"/>
    <property type="molecule type" value="Genomic_DNA"/>
</dbReference>
<dbReference type="AlphaFoldDB" id="A0A6G9ZDY2"/>
<feature type="transmembrane region" description="Helical" evidence="1">
    <location>
        <begin position="27"/>
        <end position="47"/>
    </location>
</feature>
<feature type="transmembrane region" description="Helical" evidence="1">
    <location>
        <begin position="92"/>
        <end position="109"/>
    </location>
</feature>
<reference evidence="2 3" key="1">
    <citation type="journal article" date="2019" name="ACS Chem. Biol.">
        <title>Identification and Mobilization of a Cryptic Antibiotic Biosynthesis Gene Locus from a Human-Pathogenic Nocardia Isolate.</title>
        <authorList>
            <person name="Herisse M."/>
            <person name="Ishida K."/>
            <person name="Porter J.L."/>
            <person name="Howden B."/>
            <person name="Hertweck C."/>
            <person name="Stinear T.P."/>
            <person name="Pidot S.J."/>
        </authorList>
    </citation>
    <scope>NUCLEOTIDE SEQUENCE [LARGE SCALE GENOMIC DNA]</scope>
    <source>
        <strain evidence="2 3">AUSMDU00012715</strain>
    </source>
</reference>
<protein>
    <submittedName>
        <fullName evidence="2">Uncharacterized protein</fullName>
    </submittedName>
</protein>
<keyword evidence="1" id="KW-1133">Transmembrane helix</keyword>
<evidence type="ECO:0000313" key="2">
    <source>
        <dbReference type="EMBL" id="QIS23722.1"/>
    </source>
</evidence>
<evidence type="ECO:0000313" key="3">
    <source>
        <dbReference type="Proteomes" id="UP000500953"/>
    </source>
</evidence>
<dbReference type="Proteomes" id="UP000500953">
    <property type="component" value="Chromosome"/>
</dbReference>
<feature type="transmembrane region" description="Helical" evidence="1">
    <location>
        <begin position="53"/>
        <end position="72"/>
    </location>
</feature>
<keyword evidence="1" id="KW-0472">Membrane</keyword>
<proteinExistence type="predicted"/>
<gene>
    <name evidence="2" type="ORF">F6W96_41020</name>
</gene>
<name>A0A6G9ZDY2_9NOCA</name>
<organism evidence="2 3">
    <name type="scientific">Nocardia terpenica</name>
    <dbReference type="NCBI Taxonomy" id="455432"/>
    <lineage>
        <taxon>Bacteria</taxon>
        <taxon>Bacillati</taxon>
        <taxon>Actinomycetota</taxon>
        <taxon>Actinomycetes</taxon>
        <taxon>Mycobacteriales</taxon>
        <taxon>Nocardiaceae</taxon>
        <taxon>Nocardia</taxon>
    </lineage>
</organism>
<keyword evidence="1" id="KW-0812">Transmembrane</keyword>
<dbReference type="RefSeq" id="WP_167491041.1">
    <property type="nucleotide sequence ID" value="NZ_CP046173.1"/>
</dbReference>